<proteinExistence type="predicted"/>
<feature type="transmembrane region" description="Helical" evidence="1">
    <location>
        <begin position="71"/>
        <end position="91"/>
    </location>
</feature>
<feature type="transmembrane region" description="Helical" evidence="1">
    <location>
        <begin position="48"/>
        <end position="65"/>
    </location>
</feature>
<name>A0ABP3XJ93_9FIRM</name>
<dbReference type="RefSeq" id="WP_346045435.1">
    <property type="nucleotide sequence ID" value="NZ_BAAACP010000011.1"/>
</dbReference>
<reference evidence="3" key="1">
    <citation type="journal article" date="2019" name="Int. J. Syst. Evol. Microbiol.">
        <title>The Global Catalogue of Microorganisms (GCM) 10K type strain sequencing project: providing services to taxonomists for standard genome sequencing and annotation.</title>
        <authorList>
            <consortium name="The Broad Institute Genomics Platform"/>
            <consortium name="The Broad Institute Genome Sequencing Center for Infectious Disease"/>
            <person name="Wu L."/>
            <person name="Ma J."/>
        </authorList>
    </citation>
    <scope>NUCLEOTIDE SEQUENCE [LARGE SCALE GENOMIC DNA]</scope>
    <source>
        <strain evidence="3">JCM 6486</strain>
    </source>
</reference>
<accession>A0ABP3XJ93</accession>
<keyword evidence="1" id="KW-0812">Transmembrane</keyword>
<comment type="caution">
    <text evidence="2">The sequence shown here is derived from an EMBL/GenBank/DDBJ whole genome shotgun (WGS) entry which is preliminary data.</text>
</comment>
<evidence type="ECO:0008006" key="4">
    <source>
        <dbReference type="Google" id="ProtNLM"/>
    </source>
</evidence>
<evidence type="ECO:0000313" key="3">
    <source>
        <dbReference type="Proteomes" id="UP001400965"/>
    </source>
</evidence>
<gene>
    <name evidence="2" type="ORF">GCM10008917_19470</name>
</gene>
<sequence length="101" mass="11766">MKFLVFLFFAYGLFCIILAISQLRYFYKNKSDKKFISLKKYTKSMVSLFLITSVLSISLSLLMFFKSFPITIASACFILVLSYYTFTLGRINKKYGLSKNK</sequence>
<keyword evidence="1" id="KW-1133">Transmembrane helix</keyword>
<feature type="transmembrane region" description="Helical" evidence="1">
    <location>
        <begin position="6"/>
        <end position="27"/>
    </location>
</feature>
<keyword evidence="3" id="KW-1185">Reference proteome</keyword>
<evidence type="ECO:0000313" key="2">
    <source>
        <dbReference type="EMBL" id="GAA0864752.1"/>
    </source>
</evidence>
<dbReference type="EMBL" id="BAAACP010000011">
    <property type="protein sequence ID" value="GAA0864752.1"/>
    <property type="molecule type" value="Genomic_DNA"/>
</dbReference>
<protein>
    <recommendedName>
        <fullName evidence="4">DUF3784 domain-containing protein</fullName>
    </recommendedName>
</protein>
<dbReference type="Proteomes" id="UP001400965">
    <property type="component" value="Unassembled WGS sequence"/>
</dbReference>
<keyword evidence="1" id="KW-0472">Membrane</keyword>
<organism evidence="2 3">
    <name type="scientific">Paraclostridium tenue</name>
    <dbReference type="NCBI Taxonomy" id="1737"/>
    <lineage>
        <taxon>Bacteria</taxon>
        <taxon>Bacillati</taxon>
        <taxon>Bacillota</taxon>
        <taxon>Clostridia</taxon>
        <taxon>Peptostreptococcales</taxon>
        <taxon>Peptostreptococcaceae</taxon>
        <taxon>Paraclostridium</taxon>
    </lineage>
</organism>
<evidence type="ECO:0000256" key="1">
    <source>
        <dbReference type="SAM" id="Phobius"/>
    </source>
</evidence>